<dbReference type="STRING" id="145388.A0A0D2NK39"/>
<dbReference type="GeneID" id="25735696"/>
<feature type="region of interest" description="Disordered" evidence="1">
    <location>
        <begin position="113"/>
        <end position="179"/>
    </location>
</feature>
<dbReference type="PANTHER" id="PTHR47380">
    <property type="entry name" value="OS02G0533000 PROTEIN"/>
    <property type="match status" value="1"/>
</dbReference>
<feature type="compositionally biased region" description="Basic and acidic residues" evidence="1">
    <location>
        <begin position="126"/>
        <end position="179"/>
    </location>
</feature>
<keyword evidence="4" id="KW-1185">Reference proteome</keyword>
<dbReference type="Proteomes" id="UP000054498">
    <property type="component" value="Unassembled WGS sequence"/>
</dbReference>
<protein>
    <submittedName>
        <fullName evidence="3">Uncharacterized protein</fullName>
    </submittedName>
</protein>
<dbReference type="InterPro" id="IPR044200">
    <property type="entry name" value="At5g03900-like"/>
</dbReference>
<dbReference type="EMBL" id="KK100551">
    <property type="protein sequence ID" value="KIZ05146.1"/>
    <property type="molecule type" value="Genomic_DNA"/>
</dbReference>
<keyword evidence="2" id="KW-1133">Transmembrane helix</keyword>
<evidence type="ECO:0000256" key="1">
    <source>
        <dbReference type="SAM" id="MobiDB-lite"/>
    </source>
</evidence>
<dbReference type="AlphaFoldDB" id="A0A0D2NK39"/>
<dbReference type="OrthoDB" id="4518at2759"/>
<keyword evidence="2" id="KW-0472">Membrane</keyword>
<dbReference type="KEGG" id="mng:MNEG_2818"/>
<name>A0A0D2NK39_9CHLO</name>
<evidence type="ECO:0000313" key="4">
    <source>
        <dbReference type="Proteomes" id="UP000054498"/>
    </source>
</evidence>
<gene>
    <name evidence="3" type="ORF">MNEG_2818</name>
</gene>
<reference evidence="3 4" key="1">
    <citation type="journal article" date="2013" name="BMC Genomics">
        <title>Reconstruction of the lipid metabolism for the microalga Monoraphidium neglectum from its genome sequence reveals characteristics suitable for biofuel production.</title>
        <authorList>
            <person name="Bogen C."/>
            <person name="Al-Dilaimi A."/>
            <person name="Albersmeier A."/>
            <person name="Wichmann J."/>
            <person name="Grundmann M."/>
            <person name="Rupp O."/>
            <person name="Lauersen K.J."/>
            <person name="Blifernez-Klassen O."/>
            <person name="Kalinowski J."/>
            <person name="Goesmann A."/>
            <person name="Mussgnug J.H."/>
            <person name="Kruse O."/>
        </authorList>
    </citation>
    <scope>NUCLEOTIDE SEQUENCE [LARGE SCALE GENOMIC DNA]</scope>
    <source>
        <strain evidence="3 4">SAG 48.87</strain>
    </source>
</reference>
<feature type="transmembrane region" description="Helical" evidence="2">
    <location>
        <begin position="15"/>
        <end position="39"/>
    </location>
</feature>
<organism evidence="3 4">
    <name type="scientific">Monoraphidium neglectum</name>
    <dbReference type="NCBI Taxonomy" id="145388"/>
    <lineage>
        <taxon>Eukaryota</taxon>
        <taxon>Viridiplantae</taxon>
        <taxon>Chlorophyta</taxon>
        <taxon>core chlorophytes</taxon>
        <taxon>Chlorophyceae</taxon>
        <taxon>CS clade</taxon>
        <taxon>Sphaeropleales</taxon>
        <taxon>Selenastraceae</taxon>
        <taxon>Monoraphidium</taxon>
    </lineage>
</organism>
<evidence type="ECO:0000313" key="3">
    <source>
        <dbReference type="EMBL" id="KIZ05146.1"/>
    </source>
</evidence>
<proteinExistence type="predicted"/>
<sequence length="179" mass="20709">MLADPIAKLSLYRQGLGFVLGLLPYLQGYAGAFFAIPLVRALVDGRRNKEIEGRNDARLQAVELLQSGGDRDLDEKLAAARKLGGSRVIGRQDVVYTTEQGTAEQFDRMEAEEFDRKLGRQQQQQRRQEQRQLPERGSERRIDDVFGRRRERDAQYQAEERGRGRMGGRRDDWDDLDRW</sequence>
<keyword evidence="2" id="KW-0812">Transmembrane</keyword>
<dbReference type="RefSeq" id="XP_013904165.1">
    <property type="nucleotide sequence ID" value="XM_014048711.1"/>
</dbReference>
<evidence type="ECO:0000256" key="2">
    <source>
        <dbReference type="SAM" id="Phobius"/>
    </source>
</evidence>
<dbReference type="GO" id="GO:0009941">
    <property type="term" value="C:chloroplast envelope"/>
    <property type="evidence" value="ECO:0007669"/>
    <property type="project" value="TreeGrafter"/>
</dbReference>
<dbReference type="PANTHER" id="PTHR47380:SF4">
    <property type="entry name" value="OS02G0533000 PROTEIN"/>
    <property type="match status" value="1"/>
</dbReference>
<accession>A0A0D2NK39</accession>